<dbReference type="RefSeq" id="WP_204474629.1">
    <property type="nucleotide sequence ID" value="NZ_JACJJW010000005.1"/>
</dbReference>
<evidence type="ECO:0000256" key="6">
    <source>
        <dbReference type="ARBA" id="ARBA00022989"/>
    </source>
</evidence>
<name>A0ABS2ET04_9BACE</name>
<dbReference type="SUPFAM" id="SSF143865">
    <property type="entry name" value="CorA soluble domain-like"/>
    <property type="match status" value="1"/>
</dbReference>
<accession>A0ABS2ET04</accession>
<dbReference type="NCBIfam" id="TIGR00383">
    <property type="entry name" value="corA"/>
    <property type="match status" value="1"/>
</dbReference>
<dbReference type="Proteomes" id="UP000703295">
    <property type="component" value="Unassembled WGS sequence"/>
</dbReference>
<keyword evidence="3 8" id="KW-0813">Transport</keyword>
<reference evidence="9 10" key="1">
    <citation type="journal article" date="2021" name="Sci. Rep.">
        <title>The distribution of antibiotic resistance genes in chicken gut microbiota commensals.</title>
        <authorList>
            <person name="Juricova H."/>
            <person name="Matiasovicova J."/>
            <person name="Kubasova T."/>
            <person name="Cejkova D."/>
            <person name="Rychlik I."/>
        </authorList>
    </citation>
    <scope>NUCLEOTIDE SEQUENCE [LARGE SCALE GENOMIC DNA]</scope>
    <source>
        <strain evidence="9 10">An801</strain>
    </source>
</reference>
<protein>
    <recommendedName>
        <fullName evidence="8">Magnesium transport protein CorA</fullName>
    </recommendedName>
</protein>
<comment type="caution">
    <text evidence="9">The sequence shown here is derived from an EMBL/GenBank/DDBJ whole genome shotgun (WGS) entry which is preliminary data.</text>
</comment>
<proteinExistence type="inferred from homology"/>
<sequence length="346" mass="40373">MTKNNQLSEKLNYTGASHTPTHLHLCTYNAEKAEFHQGTSMKELEPLIQADAINWVQVYGLQNTQVIQDLCDFFHINFLTTQDILNAEHLTKIEEHETYNVVILKQLSAHEENTYVPQQLCIVQGSNFVLTFMEHDSDFFNEIHTALKNNTLKIRNRQSDFLLSVALNSVMTSFMSIISRMEDELEDMEESLLSPETRGDLKLEDIQPYRRNARLIKKCILPLKEQMNKLFHTDNVLLHKANRPFFTDVNDHLQFVLQTLDGCRDMISALVDLYLSNNDQRMNNIMKQLTIVSTIFIPLTFLAGIWGMNFEWMPELGWKYGYLMAWGIMLVTGVAVYLFFKRKKWY</sequence>
<dbReference type="Gene3D" id="3.30.460.20">
    <property type="entry name" value="CorA soluble domain-like"/>
    <property type="match status" value="1"/>
</dbReference>
<dbReference type="InterPro" id="IPR045861">
    <property type="entry name" value="CorA_cytoplasmic_dom"/>
</dbReference>
<evidence type="ECO:0000256" key="5">
    <source>
        <dbReference type="ARBA" id="ARBA00022692"/>
    </source>
</evidence>
<dbReference type="InterPro" id="IPR002523">
    <property type="entry name" value="MgTranspt_CorA/ZnTranspt_ZntB"/>
</dbReference>
<dbReference type="EMBL" id="JACJJW010000005">
    <property type="protein sequence ID" value="MBM6757676.1"/>
    <property type="molecule type" value="Genomic_DNA"/>
</dbReference>
<dbReference type="Pfam" id="PF01544">
    <property type="entry name" value="CorA"/>
    <property type="match status" value="1"/>
</dbReference>
<dbReference type="InterPro" id="IPR004488">
    <property type="entry name" value="Mg/Co-transport_prot_CorA"/>
</dbReference>
<keyword evidence="10" id="KW-1185">Reference proteome</keyword>
<dbReference type="PANTHER" id="PTHR46494">
    <property type="entry name" value="CORA FAMILY METAL ION TRANSPORTER (EUROFUNG)"/>
    <property type="match status" value="1"/>
</dbReference>
<evidence type="ECO:0000256" key="8">
    <source>
        <dbReference type="RuleBase" id="RU362010"/>
    </source>
</evidence>
<feature type="transmembrane region" description="Helical" evidence="8">
    <location>
        <begin position="289"/>
        <end position="308"/>
    </location>
</feature>
<keyword evidence="7 8" id="KW-0472">Membrane</keyword>
<keyword evidence="8" id="KW-0406">Ion transport</keyword>
<evidence type="ECO:0000313" key="10">
    <source>
        <dbReference type="Proteomes" id="UP000703295"/>
    </source>
</evidence>
<keyword evidence="4 8" id="KW-1003">Cell membrane</keyword>
<keyword evidence="6 8" id="KW-1133">Transmembrane helix</keyword>
<evidence type="ECO:0000256" key="7">
    <source>
        <dbReference type="ARBA" id="ARBA00023136"/>
    </source>
</evidence>
<dbReference type="Gene3D" id="1.20.58.340">
    <property type="entry name" value="Magnesium transport protein CorA, transmembrane region"/>
    <property type="match status" value="2"/>
</dbReference>
<dbReference type="PANTHER" id="PTHR46494:SF1">
    <property type="entry name" value="CORA FAMILY METAL ION TRANSPORTER (EUROFUNG)"/>
    <property type="match status" value="1"/>
</dbReference>
<evidence type="ECO:0000313" key="9">
    <source>
        <dbReference type="EMBL" id="MBM6757676.1"/>
    </source>
</evidence>
<gene>
    <name evidence="8 9" type="primary">corA</name>
    <name evidence="9" type="ORF">H6A31_03070</name>
</gene>
<dbReference type="InterPro" id="IPR045863">
    <property type="entry name" value="CorA_TM1_TM2"/>
</dbReference>
<keyword evidence="8" id="KW-0460">Magnesium</keyword>
<comment type="similarity">
    <text evidence="2 8">Belongs to the CorA metal ion transporter (MIT) (TC 1.A.35) family.</text>
</comment>
<keyword evidence="5 8" id="KW-0812">Transmembrane</keyword>
<organism evidence="9 10">
    <name type="scientific">Bacteroides mediterraneensis</name>
    <dbReference type="NCBI Taxonomy" id="1841856"/>
    <lineage>
        <taxon>Bacteria</taxon>
        <taxon>Pseudomonadati</taxon>
        <taxon>Bacteroidota</taxon>
        <taxon>Bacteroidia</taxon>
        <taxon>Bacteroidales</taxon>
        <taxon>Bacteroidaceae</taxon>
        <taxon>Bacteroides</taxon>
    </lineage>
</organism>
<comment type="function">
    <text evidence="8">Mediates influx of magnesium ions.</text>
</comment>
<feature type="transmembrane region" description="Helical" evidence="8">
    <location>
        <begin position="320"/>
        <end position="340"/>
    </location>
</feature>
<evidence type="ECO:0000256" key="4">
    <source>
        <dbReference type="ARBA" id="ARBA00022475"/>
    </source>
</evidence>
<evidence type="ECO:0000256" key="2">
    <source>
        <dbReference type="ARBA" id="ARBA00009765"/>
    </source>
</evidence>
<dbReference type="SUPFAM" id="SSF144083">
    <property type="entry name" value="Magnesium transport protein CorA, transmembrane region"/>
    <property type="match status" value="1"/>
</dbReference>
<evidence type="ECO:0000256" key="3">
    <source>
        <dbReference type="ARBA" id="ARBA00022448"/>
    </source>
</evidence>
<evidence type="ECO:0000256" key="1">
    <source>
        <dbReference type="ARBA" id="ARBA00004651"/>
    </source>
</evidence>
<dbReference type="CDD" id="cd12828">
    <property type="entry name" value="TmCorA-like_1"/>
    <property type="match status" value="1"/>
</dbReference>
<comment type="subcellular location">
    <subcellularLocation>
        <location evidence="1">Cell membrane</location>
        <topology evidence="1">Multi-pass membrane protein</topology>
    </subcellularLocation>
    <subcellularLocation>
        <location evidence="8">Membrane</location>
        <topology evidence="8">Multi-pass membrane protein</topology>
    </subcellularLocation>
</comment>